<keyword evidence="1" id="KW-0812">Transmembrane</keyword>
<dbReference type="RefSeq" id="WP_074716218.1">
    <property type="nucleotide sequence ID" value="NZ_FNPG01000007.1"/>
</dbReference>
<evidence type="ECO:0008006" key="4">
    <source>
        <dbReference type="Google" id="ProtNLM"/>
    </source>
</evidence>
<evidence type="ECO:0000256" key="1">
    <source>
        <dbReference type="SAM" id="Phobius"/>
    </source>
</evidence>
<dbReference type="Gene3D" id="3.20.20.80">
    <property type="entry name" value="Glycosidases"/>
    <property type="match status" value="1"/>
</dbReference>
<feature type="transmembrane region" description="Helical" evidence="1">
    <location>
        <begin position="12"/>
        <end position="30"/>
    </location>
</feature>
<proteinExistence type="predicted"/>
<evidence type="ECO:0000313" key="3">
    <source>
        <dbReference type="Proteomes" id="UP000183918"/>
    </source>
</evidence>
<reference evidence="2 3" key="1">
    <citation type="submission" date="2016-10" db="EMBL/GenBank/DDBJ databases">
        <authorList>
            <person name="de Groot N.N."/>
        </authorList>
    </citation>
    <scope>NUCLEOTIDE SEQUENCE [LARGE SCALE GENOMIC DNA]</scope>
    <source>
        <strain evidence="2 3">DSM 14045</strain>
    </source>
</reference>
<dbReference type="OrthoDB" id="9929834at2"/>
<dbReference type="EMBL" id="FNPG01000007">
    <property type="protein sequence ID" value="SDY08361.1"/>
    <property type="molecule type" value="Genomic_DNA"/>
</dbReference>
<name>A0A1H3GYP5_9FIRM</name>
<evidence type="ECO:0000313" key="2">
    <source>
        <dbReference type="EMBL" id="SDY08361.1"/>
    </source>
</evidence>
<dbReference type="SUPFAM" id="SSF51445">
    <property type="entry name" value="(Trans)glycosidases"/>
    <property type="match status" value="1"/>
</dbReference>
<keyword evidence="1" id="KW-1133">Transmembrane helix</keyword>
<keyword evidence="1" id="KW-0472">Membrane</keyword>
<sequence length="399" mass="45216">MNKNISFRTRLVIANVVLLLIISIIMLFSTKESEKKSVHKSSSIVKEEIEFENKIPKSANPDESSQNKNEELNKYNSVLELNPSKVSAVEVIGTQICNESAYPIAIRGMNIDVNSNYINYDTMNFLKDNWKINGIKLSVDITKDNNSYFGKDANIIKQKLSQAVQNAKMLDLFVMIEGDFGIKTSNDEIKKFYTECLQYSSGTTNLMFAIKLKNIEGLEKIDSDEYNEKTGIVNEETKSDKISKKNWAKYLKKVNTVVSSLRENNNNSLIAINVPFKAIKLESISKNKIKTNNIVFSIDLGNLEAKNVQIAAKSIKKSIDFGTPVMISDCGISSNSTKKEDLFCETKENIYKYKLTYFYGGMNNLGENNSILKKDTNKISDFTEEDYTDVGKILYKYNK</sequence>
<dbReference type="InterPro" id="IPR017853">
    <property type="entry name" value="GH"/>
</dbReference>
<dbReference type="STRING" id="1122142.SAMN02910414_00716"/>
<protein>
    <recommendedName>
        <fullName evidence="4">Glycoside hydrolase family 5 domain-containing protein</fullName>
    </recommendedName>
</protein>
<dbReference type="AlphaFoldDB" id="A0A1H3GYP5"/>
<accession>A0A1H3GYP5</accession>
<keyword evidence="3" id="KW-1185">Reference proteome</keyword>
<dbReference type="Proteomes" id="UP000183918">
    <property type="component" value="Unassembled WGS sequence"/>
</dbReference>
<organism evidence="2 3">
    <name type="scientific">Lachnobacterium bovis DSM 14045</name>
    <dbReference type="NCBI Taxonomy" id="1122142"/>
    <lineage>
        <taxon>Bacteria</taxon>
        <taxon>Bacillati</taxon>
        <taxon>Bacillota</taxon>
        <taxon>Clostridia</taxon>
        <taxon>Lachnospirales</taxon>
        <taxon>Lachnospiraceae</taxon>
        <taxon>Lachnobacterium</taxon>
    </lineage>
</organism>
<gene>
    <name evidence="2" type="ORF">SAMN02910414_00716</name>
</gene>